<gene>
    <name evidence="1" type="ORF">MLIT_15090</name>
</gene>
<evidence type="ECO:0000313" key="2">
    <source>
        <dbReference type="Proteomes" id="UP000466607"/>
    </source>
</evidence>
<evidence type="ECO:0008006" key="3">
    <source>
        <dbReference type="Google" id="ProtNLM"/>
    </source>
</evidence>
<dbReference type="AlphaFoldDB" id="A0AAD1IHW9"/>
<name>A0AAD1IHW9_9MYCO</name>
<protein>
    <recommendedName>
        <fullName evidence="3">3-methyladenine DNA glycosylase</fullName>
    </recommendedName>
</protein>
<keyword evidence="2" id="KW-1185">Reference proteome</keyword>
<dbReference type="RefSeq" id="WP_179965561.1">
    <property type="nucleotide sequence ID" value="NZ_AP022586.1"/>
</dbReference>
<dbReference type="Proteomes" id="UP000466607">
    <property type="component" value="Chromosome"/>
</dbReference>
<dbReference type="EMBL" id="AP022586">
    <property type="protein sequence ID" value="BBY15917.1"/>
    <property type="molecule type" value="Genomic_DNA"/>
</dbReference>
<proteinExistence type="predicted"/>
<sequence length="305" mass="33845">MSEFLDESVWVQRAGAHRDRVDAFCAPHLERRRTGRAHPVWDFLFTYYSLRPRRLRCWHPGFGVVLGGAAAREYVGRAGYGEVSGGVAVTVDHLRSRTDTVDFVAALLRATAARPARLNCFGLHEWAMVYRSPDTRHDAVPLRLGHAGTDAVVESMPLRCSHFDAYRFFTDAAVGRNAEPLTRDRQIDTEQPGCLHVAMDLYKWAYKLAPLVDSDLVMDCLELAADARLLDMRASPYDLRGYGFEPIAVETPAGRAEYVRAQQDIADRAVPLRATLAARCDLLRTASATADATAVRTGFVAITHG</sequence>
<evidence type="ECO:0000313" key="1">
    <source>
        <dbReference type="EMBL" id="BBY15917.1"/>
    </source>
</evidence>
<reference evidence="1 2" key="1">
    <citation type="journal article" date="2019" name="Emerg. Microbes Infect.">
        <title>Comprehensive subspecies identification of 175 nontuberculous mycobacteria species based on 7547 genomic profiles.</title>
        <authorList>
            <person name="Matsumoto Y."/>
            <person name="Kinjo T."/>
            <person name="Motooka D."/>
            <person name="Nabeya D."/>
            <person name="Jung N."/>
            <person name="Uechi K."/>
            <person name="Horii T."/>
            <person name="Iida T."/>
            <person name="Fujita J."/>
            <person name="Nakamura S."/>
        </authorList>
    </citation>
    <scope>NUCLEOTIDE SEQUENCE [LARGE SCALE GENOMIC DNA]</scope>
    <source>
        <strain evidence="1 2">JCM 17423</strain>
    </source>
</reference>
<organism evidence="1 2">
    <name type="scientific">Mycolicibacterium litorale</name>
    <dbReference type="NCBI Taxonomy" id="758802"/>
    <lineage>
        <taxon>Bacteria</taxon>
        <taxon>Bacillati</taxon>
        <taxon>Actinomycetota</taxon>
        <taxon>Actinomycetes</taxon>
        <taxon>Mycobacteriales</taxon>
        <taxon>Mycobacteriaceae</taxon>
        <taxon>Mycolicibacterium</taxon>
    </lineage>
</organism>
<accession>A0AAD1IHW9</accession>